<reference evidence="2 3" key="1">
    <citation type="submission" date="2020-07" db="EMBL/GenBank/DDBJ databases">
        <authorList>
            <person name="Feng H."/>
        </authorList>
    </citation>
    <scope>NUCLEOTIDE SEQUENCE [LARGE SCALE GENOMIC DNA]</scope>
    <source>
        <strain evidence="3">s-10</strain>
    </source>
</reference>
<accession>A0A7W1WSP6</accession>
<feature type="compositionally biased region" description="Basic and acidic residues" evidence="1">
    <location>
        <begin position="41"/>
        <end position="56"/>
    </location>
</feature>
<gene>
    <name evidence="2" type="ORF">H1191_13225</name>
</gene>
<dbReference type="Proteomes" id="UP000535491">
    <property type="component" value="Unassembled WGS sequence"/>
</dbReference>
<name>A0A7W1WSP6_9BACL</name>
<dbReference type="RefSeq" id="WP_181752524.1">
    <property type="nucleotide sequence ID" value="NZ_JACEIQ010000013.1"/>
</dbReference>
<comment type="caution">
    <text evidence="2">The sequence shown here is derived from an EMBL/GenBank/DDBJ whole genome shotgun (WGS) entry which is preliminary data.</text>
</comment>
<sequence>MEKTEQGKKQRNSSLNSLPCLFCRAPCAVFGAATFTSSPGADREPLDTHFHSKEENNPAFSGRKAGNISIADELHDRPIGFRVTIIAGTIDVYLLL</sequence>
<evidence type="ECO:0000313" key="2">
    <source>
        <dbReference type="EMBL" id="MBA4495268.1"/>
    </source>
</evidence>
<keyword evidence="3" id="KW-1185">Reference proteome</keyword>
<dbReference type="AlphaFoldDB" id="A0A7W1WSP6"/>
<evidence type="ECO:0000313" key="3">
    <source>
        <dbReference type="Proteomes" id="UP000535491"/>
    </source>
</evidence>
<dbReference type="EMBL" id="JACEIQ010000013">
    <property type="protein sequence ID" value="MBA4495268.1"/>
    <property type="molecule type" value="Genomic_DNA"/>
</dbReference>
<feature type="region of interest" description="Disordered" evidence="1">
    <location>
        <begin position="37"/>
        <end position="64"/>
    </location>
</feature>
<evidence type="ECO:0000256" key="1">
    <source>
        <dbReference type="SAM" id="MobiDB-lite"/>
    </source>
</evidence>
<proteinExistence type="predicted"/>
<organism evidence="2 3">
    <name type="scientific">Paenactinomyces guangxiensis</name>
    <dbReference type="NCBI Taxonomy" id="1490290"/>
    <lineage>
        <taxon>Bacteria</taxon>
        <taxon>Bacillati</taxon>
        <taxon>Bacillota</taxon>
        <taxon>Bacilli</taxon>
        <taxon>Bacillales</taxon>
        <taxon>Thermoactinomycetaceae</taxon>
        <taxon>Paenactinomyces</taxon>
    </lineage>
</organism>
<protein>
    <submittedName>
        <fullName evidence="2">Uncharacterized protein</fullName>
    </submittedName>
</protein>